<comment type="caution">
    <text evidence="2">The sequence shown here is derived from an EMBL/GenBank/DDBJ whole genome shotgun (WGS) entry which is preliminary data.</text>
</comment>
<sequence>MPWYQRAQARRPSNSHASQPTTPASLPQTCHDSPRPCHDTVPQQVLGTNQAKQEQRASKQRNAMIQDGHHQWWSTTTPTGVGGEWKRKVLEAERAPPSMEVKAAAEAPWMARATARSGH</sequence>
<dbReference type="AlphaFoldDB" id="A0A6A1V3T6"/>
<proteinExistence type="predicted"/>
<feature type="compositionally biased region" description="Polar residues" evidence="1">
    <location>
        <begin position="41"/>
        <end position="52"/>
    </location>
</feature>
<evidence type="ECO:0000256" key="1">
    <source>
        <dbReference type="SAM" id="MobiDB-lite"/>
    </source>
</evidence>
<gene>
    <name evidence="2" type="ORF">CJ030_MR7G017428</name>
</gene>
<feature type="compositionally biased region" description="Polar residues" evidence="1">
    <location>
        <begin position="11"/>
        <end position="31"/>
    </location>
</feature>
<protein>
    <submittedName>
        <fullName evidence="2">Uncharacterized protein</fullName>
    </submittedName>
</protein>
<reference evidence="2 3" key="1">
    <citation type="journal article" date="2019" name="Plant Biotechnol. J.">
        <title>The red bayberry genome and genetic basis of sex determination.</title>
        <authorList>
            <person name="Jia H.M."/>
            <person name="Jia H.J."/>
            <person name="Cai Q.L."/>
            <person name="Wang Y."/>
            <person name="Zhao H.B."/>
            <person name="Yang W.F."/>
            <person name="Wang G.Y."/>
            <person name="Li Y.H."/>
            <person name="Zhan D.L."/>
            <person name="Shen Y.T."/>
            <person name="Niu Q.F."/>
            <person name="Chang L."/>
            <person name="Qiu J."/>
            <person name="Zhao L."/>
            <person name="Xie H.B."/>
            <person name="Fu W.Y."/>
            <person name="Jin J."/>
            <person name="Li X.W."/>
            <person name="Jiao Y."/>
            <person name="Zhou C.C."/>
            <person name="Tu T."/>
            <person name="Chai C.Y."/>
            <person name="Gao J.L."/>
            <person name="Fan L.J."/>
            <person name="van de Weg E."/>
            <person name="Wang J.Y."/>
            <person name="Gao Z.S."/>
        </authorList>
    </citation>
    <scope>NUCLEOTIDE SEQUENCE [LARGE SCALE GENOMIC DNA]</scope>
    <source>
        <tissue evidence="2">Leaves</tissue>
    </source>
</reference>
<keyword evidence="3" id="KW-1185">Reference proteome</keyword>
<organism evidence="2 3">
    <name type="scientific">Morella rubra</name>
    <name type="common">Chinese bayberry</name>
    <dbReference type="NCBI Taxonomy" id="262757"/>
    <lineage>
        <taxon>Eukaryota</taxon>
        <taxon>Viridiplantae</taxon>
        <taxon>Streptophyta</taxon>
        <taxon>Embryophyta</taxon>
        <taxon>Tracheophyta</taxon>
        <taxon>Spermatophyta</taxon>
        <taxon>Magnoliopsida</taxon>
        <taxon>eudicotyledons</taxon>
        <taxon>Gunneridae</taxon>
        <taxon>Pentapetalae</taxon>
        <taxon>rosids</taxon>
        <taxon>fabids</taxon>
        <taxon>Fagales</taxon>
        <taxon>Myricaceae</taxon>
        <taxon>Morella</taxon>
    </lineage>
</organism>
<feature type="region of interest" description="Disordered" evidence="1">
    <location>
        <begin position="98"/>
        <end position="119"/>
    </location>
</feature>
<name>A0A6A1V3T6_9ROSI</name>
<evidence type="ECO:0000313" key="2">
    <source>
        <dbReference type="EMBL" id="KAB1207389.1"/>
    </source>
</evidence>
<feature type="region of interest" description="Disordered" evidence="1">
    <location>
        <begin position="1"/>
        <end position="80"/>
    </location>
</feature>
<evidence type="ECO:0000313" key="3">
    <source>
        <dbReference type="Proteomes" id="UP000516437"/>
    </source>
</evidence>
<dbReference type="EMBL" id="RXIC02000025">
    <property type="protein sequence ID" value="KAB1207389.1"/>
    <property type="molecule type" value="Genomic_DNA"/>
</dbReference>
<dbReference type="Proteomes" id="UP000516437">
    <property type="component" value="Chromosome 7"/>
</dbReference>
<accession>A0A6A1V3T6</accession>